<reference evidence="3" key="1">
    <citation type="journal article" date="2015" name="Genome Announc.">
        <title>Draft Genome Sequence of Tolypothrix boutellei Strain VB521301.</title>
        <authorList>
            <person name="Chandrababunaidu M.M."/>
            <person name="Singh D."/>
            <person name="Sen D."/>
            <person name="Bhan S."/>
            <person name="Das S."/>
            <person name="Gupta A."/>
            <person name="Adhikary S.P."/>
            <person name="Tripathy S."/>
        </authorList>
    </citation>
    <scope>NUCLEOTIDE SEQUENCE</scope>
    <source>
        <strain evidence="3">VB521301</strain>
    </source>
</reference>
<protein>
    <submittedName>
        <fullName evidence="3">Lasso peptide biosynthesis B2 protein</fullName>
    </submittedName>
</protein>
<dbReference type="NCBIfam" id="NF033537">
    <property type="entry name" value="lasso_biosyn_B2"/>
    <property type="match status" value="1"/>
</dbReference>
<keyword evidence="1" id="KW-1133">Transmembrane helix</keyword>
<name>A0A8S9T5E7_9CYAN</name>
<reference evidence="3" key="2">
    <citation type="submission" date="2019-11" db="EMBL/GenBank/DDBJ databases">
        <title>Improved Assembly of Tolypothrix boutellei genome.</title>
        <authorList>
            <person name="Sarangi A.N."/>
            <person name="Mukherjee M."/>
            <person name="Ghosh S."/>
            <person name="Singh D."/>
            <person name="Das A."/>
            <person name="Kant S."/>
            <person name="Prusty A."/>
            <person name="Tripathy S."/>
        </authorList>
    </citation>
    <scope>NUCLEOTIDE SEQUENCE</scope>
    <source>
        <strain evidence="3">VB521301</strain>
    </source>
</reference>
<keyword evidence="1" id="KW-0812">Transmembrane</keyword>
<dbReference type="AlphaFoldDB" id="A0A8S9T5E7"/>
<dbReference type="RefSeq" id="WP_050045875.1">
    <property type="nucleotide sequence ID" value="NZ_JHEG04000001.1"/>
</dbReference>
<gene>
    <name evidence="3" type="ORF">DA73_0400016525</name>
</gene>
<keyword evidence="4" id="KW-1185">Reference proteome</keyword>
<accession>A0A8S9T5E7</accession>
<evidence type="ECO:0000259" key="2">
    <source>
        <dbReference type="Pfam" id="PF13471"/>
    </source>
</evidence>
<dbReference type="Proteomes" id="UP000029738">
    <property type="component" value="Unassembled WGS sequence"/>
</dbReference>
<dbReference type="EMBL" id="JHEG04000001">
    <property type="protein sequence ID" value="KAF3886914.1"/>
    <property type="molecule type" value="Genomic_DNA"/>
</dbReference>
<comment type="caution">
    <text evidence="3">The sequence shown here is derived from an EMBL/GenBank/DDBJ whole genome shotgun (WGS) entry which is preliminary data.</text>
</comment>
<dbReference type="InterPro" id="IPR032708">
    <property type="entry name" value="McjB_C"/>
</dbReference>
<dbReference type="InterPro" id="IPR053521">
    <property type="entry name" value="McjB-like"/>
</dbReference>
<sequence>MRQLHSLFKLSGSDRSLLAITVILLGTIRMGLWLLEFRVLLKLLNKIGQSNFLIFTSPSSSVSVSKIIWAVNVASRYMPYGVKCLARALTAWVLMSRYGYSSELRIGVAKDTAGRLEAHAWIEYEGRVAIGNLIDLSRFTPLPSLQGVKL</sequence>
<dbReference type="OrthoDB" id="466469at2"/>
<dbReference type="Pfam" id="PF13471">
    <property type="entry name" value="Transglut_core3"/>
    <property type="match status" value="1"/>
</dbReference>
<feature type="domain" description="Microcin J25-processing protein McjB C-terminal" evidence="2">
    <location>
        <begin position="32"/>
        <end position="142"/>
    </location>
</feature>
<evidence type="ECO:0000313" key="3">
    <source>
        <dbReference type="EMBL" id="KAF3886914.1"/>
    </source>
</evidence>
<evidence type="ECO:0000313" key="4">
    <source>
        <dbReference type="Proteomes" id="UP000029738"/>
    </source>
</evidence>
<proteinExistence type="predicted"/>
<keyword evidence="1" id="KW-0472">Membrane</keyword>
<organism evidence="3 4">
    <name type="scientific">Tolypothrix bouteillei VB521301</name>
    <dbReference type="NCBI Taxonomy" id="1479485"/>
    <lineage>
        <taxon>Bacteria</taxon>
        <taxon>Bacillati</taxon>
        <taxon>Cyanobacteriota</taxon>
        <taxon>Cyanophyceae</taxon>
        <taxon>Nostocales</taxon>
        <taxon>Tolypothrichaceae</taxon>
        <taxon>Tolypothrix</taxon>
    </lineage>
</organism>
<feature type="transmembrane region" description="Helical" evidence="1">
    <location>
        <begin position="17"/>
        <end position="40"/>
    </location>
</feature>
<evidence type="ECO:0000256" key="1">
    <source>
        <dbReference type="SAM" id="Phobius"/>
    </source>
</evidence>